<organism evidence="2 3">
    <name type="scientific">Prorocentrum cordatum</name>
    <dbReference type="NCBI Taxonomy" id="2364126"/>
    <lineage>
        <taxon>Eukaryota</taxon>
        <taxon>Sar</taxon>
        <taxon>Alveolata</taxon>
        <taxon>Dinophyceae</taxon>
        <taxon>Prorocentrales</taxon>
        <taxon>Prorocentraceae</taxon>
        <taxon>Prorocentrum</taxon>
    </lineage>
</organism>
<name>A0ABN9X7R0_9DINO</name>
<sequence>MDALALLSGEDESEDDDDPEDAEEGADAEPEAAAAQIDIGSLERAGYKSGSLRESELYHREWAKAKASSAPPPETADPAAAEAGGRAEDAPGSSQLSRAAAIAAEAEELKQAALRAAERDRKRAGVNAGESNRQKNARKMKMGQASFSLKDDRDCTNPFVDSSHAPHVQGFSGKRVDKRASVKQISNLDFTS</sequence>
<protein>
    <submittedName>
        <fullName evidence="2">Uncharacterized protein</fullName>
    </submittedName>
</protein>
<dbReference type="EMBL" id="CAUYUJ010019957">
    <property type="protein sequence ID" value="CAK0894867.1"/>
    <property type="molecule type" value="Genomic_DNA"/>
</dbReference>
<dbReference type="Proteomes" id="UP001189429">
    <property type="component" value="Unassembled WGS sequence"/>
</dbReference>
<feature type="region of interest" description="Disordered" evidence="1">
    <location>
        <begin position="114"/>
        <end position="192"/>
    </location>
</feature>
<proteinExistence type="predicted"/>
<comment type="caution">
    <text evidence="2">The sequence shown here is derived from an EMBL/GenBank/DDBJ whole genome shotgun (WGS) entry which is preliminary data.</text>
</comment>
<feature type="compositionally biased region" description="Acidic residues" evidence="1">
    <location>
        <begin position="9"/>
        <end position="30"/>
    </location>
</feature>
<reference evidence="2" key="1">
    <citation type="submission" date="2023-10" db="EMBL/GenBank/DDBJ databases">
        <authorList>
            <person name="Chen Y."/>
            <person name="Shah S."/>
            <person name="Dougan E. K."/>
            <person name="Thang M."/>
            <person name="Chan C."/>
        </authorList>
    </citation>
    <scope>NUCLEOTIDE SEQUENCE [LARGE SCALE GENOMIC DNA]</scope>
</reference>
<feature type="region of interest" description="Disordered" evidence="1">
    <location>
        <begin position="63"/>
        <end position="99"/>
    </location>
</feature>
<feature type="compositionally biased region" description="Polar residues" evidence="1">
    <location>
        <begin position="183"/>
        <end position="192"/>
    </location>
</feature>
<evidence type="ECO:0000313" key="2">
    <source>
        <dbReference type="EMBL" id="CAK0894867.1"/>
    </source>
</evidence>
<evidence type="ECO:0000313" key="3">
    <source>
        <dbReference type="Proteomes" id="UP001189429"/>
    </source>
</evidence>
<evidence type="ECO:0000256" key="1">
    <source>
        <dbReference type="SAM" id="MobiDB-lite"/>
    </source>
</evidence>
<accession>A0ABN9X7R0</accession>
<keyword evidence="3" id="KW-1185">Reference proteome</keyword>
<feature type="region of interest" description="Disordered" evidence="1">
    <location>
        <begin position="1"/>
        <end position="51"/>
    </location>
</feature>
<gene>
    <name evidence="2" type="ORF">PCOR1329_LOCUS73781</name>
</gene>
<feature type="compositionally biased region" description="Low complexity" evidence="1">
    <location>
        <begin position="76"/>
        <end position="99"/>
    </location>
</feature>